<organism evidence="2 3">
    <name type="scientific">Ascaris lumbricoides</name>
    <name type="common">Giant roundworm</name>
    <dbReference type="NCBI Taxonomy" id="6252"/>
    <lineage>
        <taxon>Eukaryota</taxon>
        <taxon>Metazoa</taxon>
        <taxon>Ecdysozoa</taxon>
        <taxon>Nematoda</taxon>
        <taxon>Chromadorea</taxon>
        <taxon>Rhabditida</taxon>
        <taxon>Spirurina</taxon>
        <taxon>Ascaridomorpha</taxon>
        <taxon>Ascaridoidea</taxon>
        <taxon>Ascarididae</taxon>
        <taxon>Ascaris</taxon>
    </lineage>
</organism>
<reference evidence="3" key="1">
    <citation type="submission" date="2017-02" db="UniProtKB">
        <authorList>
            <consortium name="WormBaseParasite"/>
        </authorList>
    </citation>
    <scope>IDENTIFICATION</scope>
</reference>
<evidence type="ECO:0000313" key="3">
    <source>
        <dbReference type="WBParaSite" id="ALUE_0000255701-mRNA-1"/>
    </source>
</evidence>
<keyword evidence="1" id="KW-0812">Transmembrane</keyword>
<keyword evidence="1" id="KW-1133">Transmembrane helix</keyword>
<sequence length="47" mass="5496">MKRSCLDSLISIKNDELWNHSKIMKAGFNLIYSVHVFPCIFHLFAQV</sequence>
<name>A0A0M3HM12_ASCLU</name>
<proteinExistence type="predicted"/>
<evidence type="ECO:0000256" key="1">
    <source>
        <dbReference type="SAM" id="Phobius"/>
    </source>
</evidence>
<dbReference type="Proteomes" id="UP000036681">
    <property type="component" value="Unplaced"/>
</dbReference>
<dbReference type="WBParaSite" id="ALUE_0000255701-mRNA-1">
    <property type="protein sequence ID" value="ALUE_0000255701-mRNA-1"/>
    <property type="gene ID" value="ALUE_0000255701"/>
</dbReference>
<keyword evidence="2" id="KW-1185">Reference proteome</keyword>
<dbReference type="AlphaFoldDB" id="A0A0M3HM12"/>
<keyword evidence="1" id="KW-0472">Membrane</keyword>
<accession>A0A0M3HM12</accession>
<feature type="transmembrane region" description="Helical" evidence="1">
    <location>
        <begin position="26"/>
        <end position="45"/>
    </location>
</feature>
<evidence type="ECO:0000313" key="2">
    <source>
        <dbReference type="Proteomes" id="UP000036681"/>
    </source>
</evidence>
<protein>
    <submittedName>
        <fullName evidence="3">Uncharacterized protein</fullName>
    </submittedName>
</protein>